<feature type="compositionally biased region" description="Polar residues" evidence="1">
    <location>
        <begin position="226"/>
        <end position="241"/>
    </location>
</feature>
<dbReference type="EnsemblPlants" id="Bo3g157250.1">
    <property type="protein sequence ID" value="Bo3g157250.1"/>
    <property type="gene ID" value="Bo3g157250"/>
</dbReference>
<protein>
    <recommendedName>
        <fullName evidence="4">Retrotransposon gag domain-containing protein</fullName>
    </recommendedName>
</protein>
<evidence type="ECO:0000256" key="1">
    <source>
        <dbReference type="SAM" id="MobiDB-lite"/>
    </source>
</evidence>
<feature type="region of interest" description="Disordered" evidence="1">
    <location>
        <begin position="18"/>
        <end position="77"/>
    </location>
</feature>
<organism evidence="2 3">
    <name type="scientific">Brassica oleracea var. oleracea</name>
    <dbReference type="NCBI Taxonomy" id="109376"/>
    <lineage>
        <taxon>Eukaryota</taxon>
        <taxon>Viridiplantae</taxon>
        <taxon>Streptophyta</taxon>
        <taxon>Embryophyta</taxon>
        <taxon>Tracheophyta</taxon>
        <taxon>Spermatophyta</taxon>
        <taxon>Magnoliopsida</taxon>
        <taxon>eudicotyledons</taxon>
        <taxon>Gunneridae</taxon>
        <taxon>Pentapetalae</taxon>
        <taxon>rosids</taxon>
        <taxon>malvids</taxon>
        <taxon>Brassicales</taxon>
        <taxon>Brassicaceae</taxon>
        <taxon>Brassiceae</taxon>
        <taxon>Brassica</taxon>
    </lineage>
</organism>
<evidence type="ECO:0000313" key="3">
    <source>
        <dbReference type="Proteomes" id="UP000032141"/>
    </source>
</evidence>
<feature type="compositionally biased region" description="Acidic residues" evidence="1">
    <location>
        <begin position="39"/>
        <end position="51"/>
    </location>
</feature>
<reference evidence="2" key="2">
    <citation type="submission" date="2015-03" db="UniProtKB">
        <authorList>
            <consortium name="EnsemblPlants"/>
        </authorList>
    </citation>
    <scope>IDENTIFICATION</scope>
</reference>
<dbReference type="HOGENOM" id="CLU_018037_0_0_1"/>
<proteinExistence type="predicted"/>
<reference evidence="2 3" key="1">
    <citation type="journal article" date="2014" name="Genome Biol.">
        <title>Transcriptome and methylome profiling reveals relics of genome dominance in the mesopolyploid Brassica oleracea.</title>
        <authorList>
            <person name="Parkin I.A."/>
            <person name="Koh C."/>
            <person name="Tang H."/>
            <person name="Robinson S.J."/>
            <person name="Kagale S."/>
            <person name="Clarke W.E."/>
            <person name="Town C.D."/>
            <person name="Nixon J."/>
            <person name="Krishnakumar V."/>
            <person name="Bidwell S.L."/>
            <person name="Denoeud F."/>
            <person name="Belcram H."/>
            <person name="Links M.G."/>
            <person name="Just J."/>
            <person name="Clarke C."/>
            <person name="Bender T."/>
            <person name="Huebert T."/>
            <person name="Mason A.S."/>
            <person name="Pires J.C."/>
            <person name="Barker G."/>
            <person name="Moore J."/>
            <person name="Walley P.G."/>
            <person name="Manoli S."/>
            <person name="Batley J."/>
            <person name="Edwards D."/>
            <person name="Nelson M.N."/>
            <person name="Wang X."/>
            <person name="Paterson A.H."/>
            <person name="King G."/>
            <person name="Bancroft I."/>
            <person name="Chalhoub B."/>
            <person name="Sharpe A.G."/>
        </authorList>
    </citation>
    <scope>NUCLEOTIDE SEQUENCE</scope>
    <source>
        <strain evidence="2 3">cv. TO1000</strain>
    </source>
</reference>
<dbReference type="PANTHER" id="PTHR35046:SF19">
    <property type="entry name" value="OS08G0315200 PROTEIN"/>
    <property type="match status" value="1"/>
</dbReference>
<dbReference type="Pfam" id="PF13650">
    <property type="entry name" value="Asp_protease_2"/>
    <property type="match status" value="1"/>
</dbReference>
<feature type="compositionally biased region" description="Polar residues" evidence="1">
    <location>
        <begin position="254"/>
        <end position="270"/>
    </location>
</feature>
<feature type="compositionally biased region" description="Low complexity" evidence="1">
    <location>
        <begin position="18"/>
        <end position="30"/>
    </location>
</feature>
<feature type="region of interest" description="Disordered" evidence="1">
    <location>
        <begin position="226"/>
        <end position="285"/>
    </location>
</feature>
<dbReference type="Gene3D" id="2.40.70.10">
    <property type="entry name" value="Acid Proteases"/>
    <property type="match status" value="1"/>
</dbReference>
<dbReference type="AlphaFoldDB" id="A0A0D3BKC3"/>
<keyword evidence="3" id="KW-1185">Reference proteome</keyword>
<dbReference type="InterPro" id="IPR021109">
    <property type="entry name" value="Peptidase_aspartic_dom_sf"/>
</dbReference>
<dbReference type="PANTHER" id="PTHR35046">
    <property type="entry name" value="ZINC KNUCKLE (CCHC-TYPE) FAMILY PROTEIN"/>
    <property type="match status" value="1"/>
</dbReference>
<dbReference type="Proteomes" id="UP000032141">
    <property type="component" value="Chromosome C3"/>
</dbReference>
<accession>A0A0D3BKC3</accession>
<evidence type="ECO:0000313" key="2">
    <source>
        <dbReference type="EnsemblPlants" id="Bo3g157250.1"/>
    </source>
</evidence>
<sequence>MAEAIQTGVQAGVQAALAANAAEAAAPRQQQNRRHNPVFEDDGDGSDEDNPFGDNPNHQRHQQDRGQQQRNAENTRWTSGIKLDIPEYHGSSQPEELLDWFVTVDEFLEFKDVPTNKKVPLITTRFRGHAASWWNQLKLSRTRRGKEKIIVWDKLKKQMHKDHAQSRSTLMSFYQMLTRVDINDSEDQLVASLLQDYDLNYRMLHQFDPRSVSEARQRAVLVEQQNRLRNNQWAGNTKARNTTSSTEESKASTGRDTTTGPRANPRSTEPATDAVKPRPSRPNALRNCLAPKSTEAWQRISLFSSTCTVKGKICRFVIDSGCSANVVSKKAVKKVDLTTKTHPHPYRLLWMQTGAEVLVSKRTLLSLSIGSFYKDTLYCDIAPMDVSHIILGRPWQYDHEVMYNGK</sequence>
<dbReference type="STRING" id="109376.A0A0D3BKC3"/>
<dbReference type="Gramene" id="Bo3g157250.1">
    <property type="protein sequence ID" value="Bo3g157250.1"/>
    <property type="gene ID" value="Bo3g157250"/>
</dbReference>
<dbReference type="CDD" id="cd00303">
    <property type="entry name" value="retropepsin_like"/>
    <property type="match status" value="1"/>
</dbReference>
<dbReference type="SUPFAM" id="SSF50630">
    <property type="entry name" value="Acid proteases"/>
    <property type="match status" value="1"/>
</dbReference>
<evidence type="ECO:0008006" key="4">
    <source>
        <dbReference type="Google" id="ProtNLM"/>
    </source>
</evidence>
<dbReference type="eggNOG" id="KOG0017">
    <property type="taxonomic scope" value="Eukaryota"/>
</dbReference>
<name>A0A0D3BKC3_BRAOL</name>